<protein>
    <submittedName>
        <fullName evidence="2">Uncharacterized protein</fullName>
    </submittedName>
</protein>
<dbReference type="AlphaFoldDB" id="A0A0F8ZNX1"/>
<proteinExistence type="predicted"/>
<accession>A0A0F8ZNX1</accession>
<dbReference type="EMBL" id="LAZR01050283">
    <property type="protein sequence ID" value="KKK87695.1"/>
    <property type="molecule type" value="Genomic_DNA"/>
</dbReference>
<organism evidence="2">
    <name type="scientific">marine sediment metagenome</name>
    <dbReference type="NCBI Taxonomy" id="412755"/>
    <lineage>
        <taxon>unclassified sequences</taxon>
        <taxon>metagenomes</taxon>
        <taxon>ecological metagenomes</taxon>
    </lineage>
</organism>
<keyword evidence="1" id="KW-0812">Transmembrane</keyword>
<feature type="transmembrane region" description="Helical" evidence="1">
    <location>
        <begin position="39"/>
        <end position="62"/>
    </location>
</feature>
<keyword evidence="1" id="KW-0472">Membrane</keyword>
<gene>
    <name evidence="2" type="ORF">LCGC14_2750670</name>
</gene>
<name>A0A0F8ZNX1_9ZZZZ</name>
<evidence type="ECO:0000256" key="1">
    <source>
        <dbReference type="SAM" id="Phobius"/>
    </source>
</evidence>
<reference evidence="2" key="1">
    <citation type="journal article" date="2015" name="Nature">
        <title>Complex archaea that bridge the gap between prokaryotes and eukaryotes.</title>
        <authorList>
            <person name="Spang A."/>
            <person name="Saw J.H."/>
            <person name="Jorgensen S.L."/>
            <person name="Zaremba-Niedzwiedzka K."/>
            <person name="Martijn J."/>
            <person name="Lind A.E."/>
            <person name="van Eijk R."/>
            <person name="Schleper C."/>
            <person name="Guy L."/>
            <person name="Ettema T.J."/>
        </authorList>
    </citation>
    <scope>NUCLEOTIDE SEQUENCE</scope>
</reference>
<comment type="caution">
    <text evidence="2">The sequence shown here is derived from an EMBL/GenBank/DDBJ whole genome shotgun (WGS) entry which is preliminary data.</text>
</comment>
<sequence>MATLDTMCAGLAREKGADIVGDATFMVAKYRTQSASEKVVAVTMETVLIAILVVVAIASASWSDDVMPW</sequence>
<keyword evidence="1" id="KW-1133">Transmembrane helix</keyword>
<evidence type="ECO:0000313" key="2">
    <source>
        <dbReference type="EMBL" id="KKK87695.1"/>
    </source>
</evidence>